<organism evidence="2">
    <name type="scientific">Utricularia reniformis</name>
    <dbReference type="NCBI Taxonomy" id="192314"/>
    <lineage>
        <taxon>Eukaryota</taxon>
        <taxon>Viridiplantae</taxon>
        <taxon>Streptophyta</taxon>
        <taxon>Embryophyta</taxon>
        <taxon>Tracheophyta</taxon>
        <taxon>Spermatophyta</taxon>
        <taxon>Magnoliopsida</taxon>
        <taxon>eudicotyledons</taxon>
        <taxon>Gunneridae</taxon>
        <taxon>Pentapetalae</taxon>
        <taxon>asterids</taxon>
        <taxon>lamiids</taxon>
        <taxon>Lamiales</taxon>
        <taxon>Lentibulariaceae</taxon>
        <taxon>Utricularia</taxon>
    </lineage>
</organism>
<protein>
    <submittedName>
        <fullName evidence="2">Uncharacterized protein</fullName>
    </submittedName>
</protein>
<reference evidence="2" key="1">
    <citation type="submission" date="2017-03" db="EMBL/GenBank/DDBJ databases">
        <title>The mitochondrial genome of the carnivorous plant Utricularia reniformis (Lentibulariaceae): structure, comparative analysis and evolutionary landmarks.</title>
        <authorList>
            <person name="Silva S.R."/>
            <person name="Alvarenga D.O."/>
            <person name="Michael T.P."/>
            <person name="Miranda V.F.O."/>
            <person name="Varani A.M."/>
        </authorList>
    </citation>
    <scope>NUCLEOTIDE SEQUENCE</scope>
</reference>
<geneLocation type="mitochondrion" evidence="2"/>
<feature type="signal peptide" evidence="1">
    <location>
        <begin position="1"/>
        <end position="25"/>
    </location>
</feature>
<dbReference type="EMBL" id="KY774314">
    <property type="protein sequence ID" value="ART30889.1"/>
    <property type="molecule type" value="Genomic_DNA"/>
</dbReference>
<evidence type="ECO:0000256" key="1">
    <source>
        <dbReference type="SAM" id="SignalP"/>
    </source>
</evidence>
<keyword evidence="1" id="KW-0732">Signal</keyword>
<accession>A0A1Y0B0H4</accession>
<sequence length="45" mass="4937">MVASHVPLGAFHSFLLALILRGIKMRSWDHASCPLASIRRGIYGS</sequence>
<proteinExistence type="predicted"/>
<evidence type="ECO:0000313" key="2">
    <source>
        <dbReference type="EMBL" id="ART30889.1"/>
    </source>
</evidence>
<dbReference type="AlphaFoldDB" id="A0A1Y0B0H4"/>
<keyword evidence="2" id="KW-0496">Mitochondrion</keyword>
<feature type="chain" id="PRO_5012010678" evidence="1">
    <location>
        <begin position="26"/>
        <end position="45"/>
    </location>
</feature>
<name>A0A1Y0B0H4_9LAMI</name>
<gene>
    <name evidence="2" type="ORF">AEK19_MT0635</name>
</gene>